<keyword evidence="3" id="KW-0808">Transferase</keyword>
<keyword evidence="4" id="KW-0560">Oxidoreductase</keyword>
<evidence type="ECO:0000313" key="11">
    <source>
        <dbReference type="EMBL" id="CAJ2500643.1"/>
    </source>
</evidence>
<dbReference type="Gene3D" id="3.10.129.110">
    <property type="entry name" value="Polyketide synthase dehydratase"/>
    <property type="match status" value="1"/>
</dbReference>
<dbReference type="PANTHER" id="PTHR43775:SF29">
    <property type="entry name" value="ASPERFURANONE POLYKETIDE SYNTHASE AFOG-RELATED"/>
    <property type="match status" value="1"/>
</dbReference>
<dbReference type="Pfam" id="PF13602">
    <property type="entry name" value="ADH_zinc_N_2"/>
    <property type="match status" value="1"/>
</dbReference>
<dbReference type="InterPro" id="IPR001227">
    <property type="entry name" value="Ac_transferase_dom_sf"/>
</dbReference>
<organism evidence="11 12">
    <name type="scientific">Anthostomella pinea</name>
    <dbReference type="NCBI Taxonomy" id="933095"/>
    <lineage>
        <taxon>Eukaryota</taxon>
        <taxon>Fungi</taxon>
        <taxon>Dikarya</taxon>
        <taxon>Ascomycota</taxon>
        <taxon>Pezizomycotina</taxon>
        <taxon>Sordariomycetes</taxon>
        <taxon>Xylariomycetidae</taxon>
        <taxon>Xylariales</taxon>
        <taxon>Xylariaceae</taxon>
        <taxon>Anthostomella</taxon>
    </lineage>
</organism>
<dbReference type="InterPro" id="IPR050091">
    <property type="entry name" value="PKS_NRPS_Biosynth_Enz"/>
</dbReference>
<dbReference type="SUPFAM" id="SSF52151">
    <property type="entry name" value="FabD/lysophospholipase-like"/>
    <property type="match status" value="1"/>
</dbReference>
<dbReference type="PROSITE" id="PS00012">
    <property type="entry name" value="PHOSPHOPANTETHEINE"/>
    <property type="match status" value="1"/>
</dbReference>
<keyword evidence="6" id="KW-0012">Acyltransferase</keyword>
<dbReference type="InterPro" id="IPR020841">
    <property type="entry name" value="PKS_Beta-ketoAc_synthase_dom"/>
</dbReference>
<feature type="domain" description="Carrier" evidence="8">
    <location>
        <begin position="1996"/>
        <end position="2073"/>
    </location>
</feature>
<dbReference type="SUPFAM" id="SSF47336">
    <property type="entry name" value="ACP-like"/>
    <property type="match status" value="1"/>
</dbReference>
<dbReference type="Pfam" id="PF00698">
    <property type="entry name" value="Acyl_transf_1"/>
    <property type="match status" value="1"/>
</dbReference>
<evidence type="ECO:0000313" key="12">
    <source>
        <dbReference type="Proteomes" id="UP001295740"/>
    </source>
</evidence>
<keyword evidence="12" id="KW-1185">Reference proteome</keyword>
<dbReference type="Proteomes" id="UP001295740">
    <property type="component" value="Unassembled WGS sequence"/>
</dbReference>
<dbReference type="InterPro" id="IPR036736">
    <property type="entry name" value="ACP-like_sf"/>
</dbReference>
<dbReference type="SUPFAM" id="SSF53901">
    <property type="entry name" value="Thiolase-like"/>
    <property type="match status" value="1"/>
</dbReference>
<dbReference type="SUPFAM" id="SSF55048">
    <property type="entry name" value="Probable ACP-binding domain of malonyl-CoA ACP transacylase"/>
    <property type="match status" value="1"/>
</dbReference>
<dbReference type="SUPFAM" id="SSF51735">
    <property type="entry name" value="NAD(P)-binding Rossmann-fold domains"/>
    <property type="match status" value="1"/>
</dbReference>
<evidence type="ECO:0000259" key="8">
    <source>
        <dbReference type="PROSITE" id="PS50075"/>
    </source>
</evidence>
<evidence type="ECO:0000256" key="1">
    <source>
        <dbReference type="ARBA" id="ARBA00022450"/>
    </source>
</evidence>
<dbReference type="InterPro" id="IPR013968">
    <property type="entry name" value="PKS_KR"/>
</dbReference>
<dbReference type="SMART" id="SM00829">
    <property type="entry name" value="PKS_ER"/>
    <property type="match status" value="1"/>
</dbReference>
<evidence type="ECO:0000256" key="6">
    <source>
        <dbReference type="ARBA" id="ARBA00023315"/>
    </source>
</evidence>
<dbReference type="Pfam" id="PF08242">
    <property type="entry name" value="Methyltransf_12"/>
    <property type="match status" value="1"/>
</dbReference>
<dbReference type="InterPro" id="IPR016035">
    <property type="entry name" value="Acyl_Trfase/lysoPLipase"/>
</dbReference>
<dbReference type="InterPro" id="IPR013217">
    <property type="entry name" value="Methyltransf_12"/>
</dbReference>
<dbReference type="InterPro" id="IPR042104">
    <property type="entry name" value="PKS_dehydratase_sf"/>
</dbReference>
<dbReference type="Gene3D" id="3.90.180.10">
    <property type="entry name" value="Medium-chain alcohol dehydrogenases, catalytic domain"/>
    <property type="match status" value="1"/>
</dbReference>
<dbReference type="EMBL" id="CAUWAG010000003">
    <property type="protein sequence ID" value="CAJ2500643.1"/>
    <property type="molecule type" value="Genomic_DNA"/>
</dbReference>
<dbReference type="Gene3D" id="3.40.50.150">
    <property type="entry name" value="Vaccinia Virus protein VP39"/>
    <property type="match status" value="1"/>
</dbReference>
<gene>
    <name evidence="11" type="ORF">KHLLAP_LOCUS1111</name>
</gene>
<feature type="domain" description="Ketosynthase family 3 (KS3)" evidence="9">
    <location>
        <begin position="3"/>
        <end position="363"/>
    </location>
</feature>
<dbReference type="SMART" id="SM00825">
    <property type="entry name" value="PKS_KS"/>
    <property type="match status" value="1"/>
</dbReference>
<feature type="domain" description="PKS/mFAS DH" evidence="10">
    <location>
        <begin position="859"/>
        <end position="1170"/>
    </location>
</feature>
<dbReference type="InterPro" id="IPR020807">
    <property type="entry name" value="PKS_DH"/>
</dbReference>
<dbReference type="GO" id="GO:0006633">
    <property type="term" value="P:fatty acid biosynthetic process"/>
    <property type="evidence" value="ECO:0007669"/>
    <property type="project" value="InterPro"/>
</dbReference>
<dbReference type="SUPFAM" id="SSF50129">
    <property type="entry name" value="GroES-like"/>
    <property type="match status" value="1"/>
</dbReference>
<dbReference type="GO" id="GO:0004315">
    <property type="term" value="F:3-oxoacyl-[acyl-carrier-protein] synthase activity"/>
    <property type="evidence" value="ECO:0007669"/>
    <property type="project" value="InterPro"/>
</dbReference>
<evidence type="ECO:0000256" key="5">
    <source>
        <dbReference type="ARBA" id="ARBA00023268"/>
    </source>
</evidence>
<dbReference type="Gene3D" id="3.40.47.10">
    <property type="match status" value="2"/>
</dbReference>
<dbReference type="InterPro" id="IPR006162">
    <property type="entry name" value="Ppantetheine_attach_site"/>
</dbReference>
<keyword evidence="1" id="KW-0596">Phosphopantetheine</keyword>
<dbReference type="InterPro" id="IPR014031">
    <property type="entry name" value="Ketoacyl_synth_C"/>
</dbReference>
<dbReference type="CDD" id="cd05195">
    <property type="entry name" value="enoyl_red"/>
    <property type="match status" value="1"/>
</dbReference>
<name>A0AAI8YDJ6_9PEZI</name>
<dbReference type="InterPro" id="IPR029063">
    <property type="entry name" value="SAM-dependent_MTases_sf"/>
</dbReference>
<dbReference type="Pfam" id="PF00109">
    <property type="entry name" value="ketoacyl-synt"/>
    <property type="match status" value="2"/>
</dbReference>
<dbReference type="GO" id="GO:0016491">
    <property type="term" value="F:oxidoreductase activity"/>
    <property type="evidence" value="ECO:0007669"/>
    <property type="project" value="UniProtKB-KW"/>
</dbReference>
<dbReference type="Pfam" id="PF14765">
    <property type="entry name" value="PS-DH"/>
    <property type="match status" value="1"/>
</dbReference>
<reference evidence="11" key="1">
    <citation type="submission" date="2023-10" db="EMBL/GenBank/DDBJ databases">
        <authorList>
            <person name="Hackl T."/>
        </authorList>
    </citation>
    <scope>NUCLEOTIDE SEQUENCE</scope>
</reference>
<dbReference type="Gene3D" id="3.40.366.10">
    <property type="entry name" value="Malonyl-Coenzyme A Acyl Carrier Protein, domain 2"/>
    <property type="match status" value="1"/>
</dbReference>
<dbReference type="InterPro" id="IPR011032">
    <property type="entry name" value="GroES-like_sf"/>
</dbReference>
<feature type="active site" description="Proton donor; for dehydratase activity" evidence="7">
    <location>
        <position position="1067"/>
    </location>
</feature>
<dbReference type="SMART" id="SM00827">
    <property type="entry name" value="PKS_AT"/>
    <property type="match status" value="1"/>
</dbReference>
<dbReference type="Pfam" id="PF02801">
    <property type="entry name" value="Ketoacyl-synt_C"/>
    <property type="match status" value="1"/>
</dbReference>
<evidence type="ECO:0000256" key="3">
    <source>
        <dbReference type="ARBA" id="ARBA00022679"/>
    </source>
</evidence>
<dbReference type="InterPro" id="IPR014043">
    <property type="entry name" value="Acyl_transferase_dom"/>
</dbReference>
<keyword evidence="2" id="KW-0597">Phosphoprotein</keyword>
<dbReference type="PROSITE" id="PS00606">
    <property type="entry name" value="KS3_1"/>
    <property type="match status" value="1"/>
</dbReference>
<dbReference type="InterPro" id="IPR016039">
    <property type="entry name" value="Thiolase-like"/>
</dbReference>
<dbReference type="InterPro" id="IPR036291">
    <property type="entry name" value="NAD(P)-bd_dom_sf"/>
</dbReference>
<sequence>MASNDIAVVGAAFKLPQGVEDESKLWDVLSSGQNPMTNWPESRVNIGSFYDDDPTKINKLHSKGAHLLDTDPGAFDAPFFSIPARKAAAMDPQQRLPVGGIPISKIKGSKTAVFSASFSDDYARVVGKDPDNFPQTVVTGTALSILANRVSWYFDLRGPSVHLDTACSSSLVAVDLACQCLAFEFEFLSPDSLCYSFDHRANGYARGEGVVAIVLKPVLQAVQDGDIIRAIIRSTGSNQDGKTAVITQPSPEAQETLIRSVYDKADLDYSLTRYFEAHVGDPIEMKTIGSVFRSSRSSSEPLFFGSVKANLGHLEGYSGLAGIVKSLMVLEKGIIPPNALFDKINPEMDTEYWGTNAQLVMDDAWHYLQTRSLVALSRNTLPLGAGDDPTRDSNGSVLRKGAEDQVANTLLGARAARQPEVLLAWSAPDEKSLEGVGQSYNEYDLEAMAFTLATRRSQFLWRTFSVVDREHSPQLTGFPMAKAGRASSRAAIAFVFTGQGAQYVQMGMGLIQHPIFHETMRKMDLIYLSLGCSWSIFGELRKVDTIHRPDVSQPLCTALQVSLVDLLGSLGVVPKVVVGHSSGEISAAYTIGALSLESVCKVSYCRGQVAEKVRGASASCPGAMMSVNIAHDQSNGYLDIEGYSGMTNIQVACINSPLNTTLSGKEDAIDSLKERLDRDGVFAQKLKKGVAYHSSAMQSIADEYASLMGSLDTGRSSAHPTIPMVSSVSGSALNPETLTKTQYWIDNMVMPVRFLDAVQNVLQVVPTISDFVEVGAHSALRRPVQDILSGFANKEGADISPGQIKICIALYPGGNQQDPGDRPLPILLDGPAYSFDHSRVYWAESRFSTDYRLRKPASSDILGLPVSDWNPLWPKWRSCASIETAPRLRDHEWLTGELQVSGTILFPGMGMLVMALEAIKQSCPSMRLITGYQVKEANFLAPAIIPDTPSEHTEMVTESRKQWSECFRGKIRVQYEDFTESMYHGIETFLAHAEILGDYEDATRTCKKQINRQTFYKHCADQGIKYGDFFTLLDSICWDGKKLAIARVDISDGKHGSTNLVHPAILDSAVQSLYRMAALSDFDVDDSGSILCEMKRFILKPIGNNGIEQPINTQRLLYGINWKPQLSLLDATQLRHLCHAESFEKDDTAMELYRQKLDVALDQVIHRTIRLLTDKDQGQDSDDLEPILEELERLYPPFQIFPVVVRNLRPILLGETNPLSLVFDTGLAERLYADIFDNISDHRFTALLQLLVHEKPNLKILEVGASTSGWTKRVLSTFDAFERETGANTFSEYVYSDISDAFFLKASQQFQEFEGRLRFKTLDLEQPAACQGFQLGSYDLVIAGSVLHATSDLTATIRNVRSLLKPGGKLLNIEITSPQKLETNFAFGLLPGWWLSCESYRSLCPGIGESHWDRLLRDNHFSGNDLVLRDHETNICHAFSLMVSTAQNSILPSDLTNGAPNTNVLLLIDARSSRQVDLARIIEPNLSAPSGYAVKVLQMDSSDLSDLAASHTVVSLLEIDRPLLSEMVDSEFESLKAITRQLHKLLWVTSCSVQDEQYAHYAFMQGLFRSLRSEAAEKQIVTLAIESLEPDLPTATCADYILKVFDASSHAETPELEYIVRDGMIRTGRLERDAIVSENVRSLALPKMMTEPSSDGPALKLAIATPGLLNTLRLIEDTYHQAELGPEEIEIEAKAWGLSFKDIFVALGRLEGDELGIDCSGVVTRVGSECHGIIAPGDRVPMCSLGCMRTYPRAPACTVVKIPDSISFEAATSIINAGIMAYYCLIEKARLGKGETILIHAAAGSTGQMAWALEAKRQLMMEQFDIPEDHIFYSRNLSFADGVKRMTNNRGVDVVLNSLSGDGLIASWECVTPFGRFVEIGKADITSNSPLPMTGFARNISFHAADLWHVAQSSSELCGELFRGIMNLITQGLIQPPAPLCLYPVAEVEKALRFVQSGKNTGRTIITIDPSEKVQKGARNLIVLSRSGPSSEMATEIMTELSKHGVNIAAPKYDVSSIKSLSDALSKYGVDSLMAVELRNWIGTDFKAQVAVFDIMGGGTVIFDIGDLVLSRSQLVGVKAE</sequence>
<comment type="caution">
    <text evidence="11">The sequence shown here is derived from an EMBL/GenBank/DDBJ whole genome shotgun (WGS) entry which is preliminary data.</text>
</comment>
<evidence type="ECO:0000259" key="9">
    <source>
        <dbReference type="PROSITE" id="PS52004"/>
    </source>
</evidence>
<dbReference type="InterPro" id="IPR020843">
    <property type="entry name" value="ER"/>
</dbReference>
<dbReference type="CDD" id="cd00833">
    <property type="entry name" value="PKS"/>
    <property type="match status" value="1"/>
</dbReference>
<dbReference type="InterPro" id="IPR018201">
    <property type="entry name" value="Ketoacyl_synth_AS"/>
</dbReference>
<dbReference type="PROSITE" id="PS52019">
    <property type="entry name" value="PKS_MFAS_DH"/>
    <property type="match status" value="1"/>
</dbReference>
<proteinExistence type="predicted"/>
<dbReference type="PROSITE" id="PS52004">
    <property type="entry name" value="KS3_2"/>
    <property type="match status" value="1"/>
</dbReference>
<dbReference type="SMART" id="SM00826">
    <property type="entry name" value="PKS_DH"/>
    <property type="match status" value="1"/>
</dbReference>
<dbReference type="InterPro" id="IPR009081">
    <property type="entry name" value="PP-bd_ACP"/>
</dbReference>
<dbReference type="Gene3D" id="1.10.1200.10">
    <property type="entry name" value="ACP-like"/>
    <property type="match status" value="1"/>
</dbReference>
<evidence type="ECO:0000256" key="2">
    <source>
        <dbReference type="ARBA" id="ARBA00022553"/>
    </source>
</evidence>
<dbReference type="GO" id="GO:0044550">
    <property type="term" value="P:secondary metabolite biosynthetic process"/>
    <property type="evidence" value="ECO:0007669"/>
    <property type="project" value="UniProtKB-ARBA"/>
</dbReference>
<feature type="active site" description="Proton acceptor; for dehydratase activity" evidence="7">
    <location>
        <position position="891"/>
    </location>
</feature>
<protein>
    <submittedName>
        <fullName evidence="11">Uu.00g034960.m01.CDS01</fullName>
    </submittedName>
</protein>
<feature type="region of interest" description="C-terminal hotdog fold" evidence="7">
    <location>
        <begin position="1007"/>
        <end position="1170"/>
    </location>
</feature>
<dbReference type="PANTHER" id="PTHR43775">
    <property type="entry name" value="FATTY ACID SYNTHASE"/>
    <property type="match status" value="1"/>
</dbReference>
<feature type="region of interest" description="N-terminal hotdog fold" evidence="7">
    <location>
        <begin position="859"/>
        <end position="996"/>
    </location>
</feature>
<dbReference type="InterPro" id="IPR016036">
    <property type="entry name" value="Malonyl_transacylase_ACP-bd"/>
</dbReference>
<dbReference type="InterPro" id="IPR049900">
    <property type="entry name" value="PKS_mFAS_DH"/>
</dbReference>
<dbReference type="InterPro" id="IPR049551">
    <property type="entry name" value="PKS_DH_C"/>
</dbReference>
<keyword evidence="5" id="KW-0511">Multifunctional enzyme</keyword>
<evidence type="ECO:0000259" key="10">
    <source>
        <dbReference type="PROSITE" id="PS52019"/>
    </source>
</evidence>
<dbReference type="SUPFAM" id="SSF53335">
    <property type="entry name" value="S-adenosyl-L-methionine-dependent methyltransferases"/>
    <property type="match status" value="1"/>
</dbReference>
<dbReference type="InterPro" id="IPR014030">
    <property type="entry name" value="Ketoacyl_synth_N"/>
</dbReference>
<dbReference type="GO" id="GO:0004312">
    <property type="term" value="F:fatty acid synthase activity"/>
    <property type="evidence" value="ECO:0007669"/>
    <property type="project" value="TreeGrafter"/>
</dbReference>
<accession>A0AAI8YDJ6</accession>
<evidence type="ECO:0000256" key="7">
    <source>
        <dbReference type="PROSITE-ProRule" id="PRU01363"/>
    </source>
</evidence>
<dbReference type="CDD" id="cd02440">
    <property type="entry name" value="AdoMet_MTases"/>
    <property type="match status" value="1"/>
</dbReference>
<dbReference type="Pfam" id="PF08659">
    <property type="entry name" value="KR"/>
    <property type="match status" value="1"/>
</dbReference>
<dbReference type="PROSITE" id="PS50075">
    <property type="entry name" value="CARRIER"/>
    <property type="match status" value="1"/>
</dbReference>
<evidence type="ECO:0000256" key="4">
    <source>
        <dbReference type="ARBA" id="ARBA00023002"/>
    </source>
</evidence>